<protein>
    <submittedName>
        <fullName evidence="4">GNAT family N-acetyltransferase</fullName>
    </submittedName>
</protein>
<evidence type="ECO:0000313" key="5">
    <source>
        <dbReference type="Proteomes" id="UP000613030"/>
    </source>
</evidence>
<dbReference type="InterPro" id="IPR016181">
    <property type="entry name" value="Acyl_CoA_acyltransferase"/>
</dbReference>
<accession>A0ABS1KYP6</accession>
<keyword evidence="1" id="KW-0808">Transferase</keyword>
<dbReference type="Pfam" id="PF13508">
    <property type="entry name" value="Acetyltransf_7"/>
    <property type="match status" value="1"/>
</dbReference>
<keyword evidence="5" id="KW-1185">Reference proteome</keyword>
<dbReference type="PANTHER" id="PTHR43626">
    <property type="entry name" value="ACYL-COA N-ACYLTRANSFERASE"/>
    <property type="match status" value="1"/>
</dbReference>
<dbReference type="CDD" id="cd04301">
    <property type="entry name" value="NAT_SF"/>
    <property type="match status" value="1"/>
</dbReference>
<comment type="caution">
    <text evidence="4">The sequence shown here is derived from an EMBL/GenBank/DDBJ whole genome shotgun (WGS) entry which is preliminary data.</text>
</comment>
<dbReference type="InterPro" id="IPR045039">
    <property type="entry name" value="NSI-like"/>
</dbReference>
<dbReference type="PROSITE" id="PS51186">
    <property type="entry name" value="GNAT"/>
    <property type="match status" value="1"/>
</dbReference>
<dbReference type="InterPro" id="IPR029068">
    <property type="entry name" value="Glyas_Bleomycin-R_OHBP_Dase"/>
</dbReference>
<evidence type="ECO:0000259" key="3">
    <source>
        <dbReference type="PROSITE" id="PS51186"/>
    </source>
</evidence>
<keyword evidence="2" id="KW-0012">Acyltransferase</keyword>
<gene>
    <name evidence="4" type="ORF">JI741_25285</name>
</gene>
<sequence length="272" mass="29828">METSDTGTSPVLLGVEPVLPVASVTDTISYWHNVLGFPAHWTWGEPPNHGAVSWHGLQIQFSLTPEVSAGQAIFINVRNLPALYAFHQTQGADIVDPLENKPWHMAGYTLRDINGHYINFGGALLSERGTNDAHMPADIAIVARTPTAEEYAHLIAAVGWTATTNLHLTTTILAAPVFAVVAQHKTSGQVVGCALLLSDNASVYYVKDVMVHPEWQGKRIGTTLMQTLRQWLDKHAPNNALATLITGENLTPFYRQVGFVPAFGMMQWIRKE</sequence>
<dbReference type="RefSeq" id="WP_202014273.1">
    <property type="nucleotide sequence ID" value="NZ_JAERRB010000011.1"/>
</dbReference>
<name>A0ABS1KYP6_9BACT</name>
<dbReference type="Gene3D" id="3.40.630.30">
    <property type="match status" value="1"/>
</dbReference>
<dbReference type="Gene3D" id="3.10.180.10">
    <property type="entry name" value="2,3-Dihydroxybiphenyl 1,2-Dioxygenase, domain 1"/>
    <property type="match status" value="1"/>
</dbReference>
<dbReference type="InterPro" id="IPR000182">
    <property type="entry name" value="GNAT_dom"/>
</dbReference>
<dbReference type="EMBL" id="JAERRB010000011">
    <property type="protein sequence ID" value="MBL0744573.1"/>
    <property type="molecule type" value="Genomic_DNA"/>
</dbReference>
<proteinExistence type="predicted"/>
<evidence type="ECO:0000256" key="1">
    <source>
        <dbReference type="ARBA" id="ARBA00022679"/>
    </source>
</evidence>
<organism evidence="4 5">
    <name type="scientific">Chryseolinea lacunae</name>
    <dbReference type="NCBI Taxonomy" id="2801331"/>
    <lineage>
        <taxon>Bacteria</taxon>
        <taxon>Pseudomonadati</taxon>
        <taxon>Bacteroidota</taxon>
        <taxon>Cytophagia</taxon>
        <taxon>Cytophagales</taxon>
        <taxon>Fulvivirgaceae</taxon>
        <taxon>Chryseolinea</taxon>
    </lineage>
</organism>
<dbReference type="PANTHER" id="PTHR43626:SF4">
    <property type="entry name" value="GCN5-RELATED N-ACETYLTRANSFERASE 2, CHLOROPLASTIC"/>
    <property type="match status" value="1"/>
</dbReference>
<evidence type="ECO:0000313" key="4">
    <source>
        <dbReference type="EMBL" id="MBL0744573.1"/>
    </source>
</evidence>
<reference evidence="4 5" key="1">
    <citation type="submission" date="2021-01" db="EMBL/GenBank/DDBJ databases">
        <title>Chryseolinea sp. Jin1 Genome sequencing and assembly.</title>
        <authorList>
            <person name="Kim I."/>
        </authorList>
    </citation>
    <scope>NUCLEOTIDE SEQUENCE [LARGE SCALE GENOMIC DNA]</scope>
    <source>
        <strain evidence="4 5">Jin1</strain>
    </source>
</reference>
<dbReference type="Proteomes" id="UP000613030">
    <property type="component" value="Unassembled WGS sequence"/>
</dbReference>
<feature type="domain" description="N-acetyltransferase" evidence="3">
    <location>
        <begin position="141"/>
        <end position="272"/>
    </location>
</feature>
<dbReference type="SUPFAM" id="SSF55729">
    <property type="entry name" value="Acyl-CoA N-acyltransferases (Nat)"/>
    <property type="match status" value="1"/>
</dbReference>
<dbReference type="SUPFAM" id="SSF54593">
    <property type="entry name" value="Glyoxalase/Bleomycin resistance protein/Dihydroxybiphenyl dioxygenase"/>
    <property type="match status" value="1"/>
</dbReference>
<evidence type="ECO:0000256" key="2">
    <source>
        <dbReference type="ARBA" id="ARBA00023315"/>
    </source>
</evidence>